<evidence type="ECO:0000313" key="2">
    <source>
        <dbReference type="EMBL" id="KIK36300.1"/>
    </source>
</evidence>
<feature type="compositionally biased region" description="Polar residues" evidence="1">
    <location>
        <begin position="135"/>
        <end position="146"/>
    </location>
</feature>
<gene>
    <name evidence="2" type="ORF">CY34DRAFT_109577</name>
</gene>
<reference evidence="3" key="2">
    <citation type="submission" date="2015-01" db="EMBL/GenBank/DDBJ databases">
        <title>Evolutionary Origins and Diversification of the Mycorrhizal Mutualists.</title>
        <authorList>
            <consortium name="DOE Joint Genome Institute"/>
            <consortium name="Mycorrhizal Genomics Consortium"/>
            <person name="Kohler A."/>
            <person name="Kuo A."/>
            <person name="Nagy L.G."/>
            <person name="Floudas D."/>
            <person name="Copeland A."/>
            <person name="Barry K.W."/>
            <person name="Cichocki N."/>
            <person name="Veneault-Fourrey C."/>
            <person name="LaButti K."/>
            <person name="Lindquist E.A."/>
            <person name="Lipzen A."/>
            <person name="Lundell T."/>
            <person name="Morin E."/>
            <person name="Murat C."/>
            <person name="Riley R."/>
            <person name="Ohm R."/>
            <person name="Sun H."/>
            <person name="Tunlid A."/>
            <person name="Henrissat B."/>
            <person name="Grigoriev I.V."/>
            <person name="Hibbett D.S."/>
            <person name="Martin F."/>
        </authorList>
    </citation>
    <scope>NUCLEOTIDE SEQUENCE [LARGE SCALE GENOMIC DNA]</scope>
    <source>
        <strain evidence="3">UH-Slu-Lm8-n1</strain>
    </source>
</reference>
<dbReference type="AlphaFoldDB" id="A0A0C9ZFS8"/>
<evidence type="ECO:0000256" key="1">
    <source>
        <dbReference type="SAM" id="MobiDB-lite"/>
    </source>
</evidence>
<feature type="compositionally biased region" description="Polar residues" evidence="1">
    <location>
        <begin position="109"/>
        <end position="119"/>
    </location>
</feature>
<feature type="region of interest" description="Disordered" evidence="1">
    <location>
        <begin position="72"/>
        <end position="156"/>
    </location>
</feature>
<dbReference type="Proteomes" id="UP000054485">
    <property type="component" value="Unassembled WGS sequence"/>
</dbReference>
<evidence type="ECO:0000313" key="3">
    <source>
        <dbReference type="Proteomes" id="UP000054485"/>
    </source>
</evidence>
<protein>
    <submittedName>
        <fullName evidence="2">Uncharacterized protein</fullName>
    </submittedName>
</protein>
<organism evidence="2 3">
    <name type="scientific">Suillus luteus UH-Slu-Lm8-n1</name>
    <dbReference type="NCBI Taxonomy" id="930992"/>
    <lineage>
        <taxon>Eukaryota</taxon>
        <taxon>Fungi</taxon>
        <taxon>Dikarya</taxon>
        <taxon>Basidiomycota</taxon>
        <taxon>Agaricomycotina</taxon>
        <taxon>Agaricomycetes</taxon>
        <taxon>Agaricomycetidae</taxon>
        <taxon>Boletales</taxon>
        <taxon>Suillineae</taxon>
        <taxon>Suillaceae</taxon>
        <taxon>Suillus</taxon>
    </lineage>
</organism>
<keyword evidence="3" id="KW-1185">Reference proteome</keyword>
<sequence length="156" mass="17732">MFDLSNFTRSPVTTRHNAVTTISILLNLLEKAQDRDSKKLILKFILEDLRLSERHLQEEVQWVRSQIEVLENPQPERGMYSEGSRGPRTTESLSEVESRHERLLLRGTPSFSDFRQPQHQCDVYSESSRGPRLTESLTQGAGNVSPGQVPGNNEKG</sequence>
<accession>A0A0C9ZFS8</accession>
<reference evidence="2 3" key="1">
    <citation type="submission" date="2014-04" db="EMBL/GenBank/DDBJ databases">
        <authorList>
            <consortium name="DOE Joint Genome Institute"/>
            <person name="Kuo A."/>
            <person name="Ruytinx J."/>
            <person name="Rineau F."/>
            <person name="Colpaert J."/>
            <person name="Kohler A."/>
            <person name="Nagy L.G."/>
            <person name="Floudas D."/>
            <person name="Copeland A."/>
            <person name="Barry K.W."/>
            <person name="Cichocki N."/>
            <person name="Veneault-Fourrey C."/>
            <person name="LaButti K."/>
            <person name="Lindquist E.A."/>
            <person name="Lipzen A."/>
            <person name="Lundell T."/>
            <person name="Morin E."/>
            <person name="Murat C."/>
            <person name="Sun H."/>
            <person name="Tunlid A."/>
            <person name="Henrissat B."/>
            <person name="Grigoriev I.V."/>
            <person name="Hibbett D.S."/>
            <person name="Martin F."/>
            <person name="Nordberg H.P."/>
            <person name="Cantor M.N."/>
            <person name="Hua S.X."/>
        </authorList>
    </citation>
    <scope>NUCLEOTIDE SEQUENCE [LARGE SCALE GENOMIC DNA]</scope>
    <source>
        <strain evidence="2 3">UH-Slu-Lm8-n1</strain>
    </source>
</reference>
<dbReference type="EMBL" id="KN835541">
    <property type="protein sequence ID" value="KIK36300.1"/>
    <property type="molecule type" value="Genomic_DNA"/>
</dbReference>
<name>A0A0C9ZFS8_9AGAM</name>
<proteinExistence type="predicted"/>
<dbReference type="InParanoid" id="A0A0C9ZFS8"/>
<dbReference type="HOGENOM" id="CLU_1687882_0_0_1"/>